<proteinExistence type="predicted"/>
<feature type="region of interest" description="Disordered" evidence="2">
    <location>
        <begin position="1"/>
        <end position="34"/>
    </location>
</feature>
<reference evidence="3" key="1">
    <citation type="submission" date="2019-08" db="EMBL/GenBank/DDBJ databases">
        <authorList>
            <person name="Kucharzyk K."/>
            <person name="Murdoch R.W."/>
            <person name="Higgins S."/>
            <person name="Loffler F."/>
        </authorList>
    </citation>
    <scope>NUCLEOTIDE SEQUENCE</scope>
</reference>
<evidence type="ECO:0000313" key="3">
    <source>
        <dbReference type="EMBL" id="MPM36982.1"/>
    </source>
</evidence>
<feature type="region of interest" description="Disordered" evidence="2">
    <location>
        <begin position="140"/>
        <end position="169"/>
    </location>
</feature>
<dbReference type="AlphaFoldDB" id="A0A644Z862"/>
<sequence>MSRRTIRRQLNLKSSGKNTGTGTENLEEYGSDNNCDANIVTDLAKGFAQAQANSSNAADNQAIMDLLQKVNSQLEMLQSSQGSDQNQQQATILSSQSNQAQQSGQQQQAKEQQQSDQNSEVDNQATQDLKNLFSQILTKADNQSQKSQSDSGSKTQSSKQSDKTSALAVQTASQVLAKAQYELANELETSLEKLKQVISESEKIANQISNLLGESSNKKS</sequence>
<feature type="compositionally biased region" description="Polar residues" evidence="2">
    <location>
        <begin position="11"/>
        <end position="24"/>
    </location>
</feature>
<name>A0A644Z862_9ZZZZ</name>
<keyword evidence="1" id="KW-0175">Coiled coil</keyword>
<evidence type="ECO:0000256" key="2">
    <source>
        <dbReference type="SAM" id="MobiDB-lite"/>
    </source>
</evidence>
<feature type="region of interest" description="Disordered" evidence="2">
    <location>
        <begin position="75"/>
        <end position="122"/>
    </location>
</feature>
<protein>
    <submittedName>
        <fullName evidence="3">Uncharacterized protein</fullName>
    </submittedName>
</protein>
<organism evidence="3">
    <name type="scientific">bioreactor metagenome</name>
    <dbReference type="NCBI Taxonomy" id="1076179"/>
    <lineage>
        <taxon>unclassified sequences</taxon>
        <taxon>metagenomes</taxon>
        <taxon>ecological metagenomes</taxon>
    </lineage>
</organism>
<feature type="coiled-coil region" evidence="1">
    <location>
        <begin position="177"/>
        <end position="211"/>
    </location>
</feature>
<evidence type="ECO:0000256" key="1">
    <source>
        <dbReference type="SAM" id="Coils"/>
    </source>
</evidence>
<dbReference type="EMBL" id="VSSQ01007790">
    <property type="protein sequence ID" value="MPM36982.1"/>
    <property type="molecule type" value="Genomic_DNA"/>
</dbReference>
<comment type="caution">
    <text evidence="3">The sequence shown here is derived from an EMBL/GenBank/DDBJ whole genome shotgun (WGS) entry which is preliminary data.</text>
</comment>
<feature type="compositionally biased region" description="Low complexity" evidence="2">
    <location>
        <begin position="78"/>
        <end position="118"/>
    </location>
</feature>
<gene>
    <name evidence="3" type="ORF">SDC9_83586</name>
</gene>
<accession>A0A644Z862</accession>
<feature type="compositionally biased region" description="Low complexity" evidence="2">
    <location>
        <begin position="143"/>
        <end position="165"/>
    </location>
</feature>